<protein>
    <submittedName>
        <fullName evidence="2">Hydrophobe/amphiphile efflux-1 (HAE1) family protein</fullName>
    </submittedName>
</protein>
<proteinExistence type="predicted"/>
<dbReference type="PRINTS" id="PR00702">
    <property type="entry name" value="ACRIFLAVINRP"/>
</dbReference>
<dbReference type="InterPro" id="IPR001036">
    <property type="entry name" value="Acrflvin-R"/>
</dbReference>
<feature type="transmembrane region" description="Helical" evidence="1">
    <location>
        <begin position="909"/>
        <end position="932"/>
    </location>
</feature>
<keyword evidence="1" id="KW-1133">Transmembrane helix</keyword>
<dbReference type="STRING" id="69960.SAMN05421720_102295"/>
<feature type="transmembrane region" description="Helical" evidence="1">
    <location>
        <begin position="468"/>
        <end position="491"/>
    </location>
</feature>
<dbReference type="SUPFAM" id="SSF82714">
    <property type="entry name" value="Multidrug efflux transporter AcrB TolC docking domain, DN and DC subdomains"/>
    <property type="match status" value="2"/>
</dbReference>
<dbReference type="GO" id="GO:0005886">
    <property type="term" value="C:plasma membrane"/>
    <property type="evidence" value="ECO:0007669"/>
    <property type="project" value="TreeGrafter"/>
</dbReference>
<evidence type="ECO:0000313" key="3">
    <source>
        <dbReference type="Proteomes" id="UP000199412"/>
    </source>
</evidence>
<dbReference type="PANTHER" id="PTHR32063:SF28">
    <property type="entry name" value="BLR2861 PROTEIN"/>
    <property type="match status" value="1"/>
</dbReference>
<feature type="transmembrane region" description="Helical" evidence="1">
    <location>
        <begin position="339"/>
        <end position="358"/>
    </location>
</feature>
<feature type="transmembrane region" description="Helical" evidence="1">
    <location>
        <begin position="986"/>
        <end position="1012"/>
    </location>
</feature>
<dbReference type="Proteomes" id="UP000199412">
    <property type="component" value="Unassembled WGS sequence"/>
</dbReference>
<feature type="transmembrane region" description="Helical" evidence="1">
    <location>
        <begin position="391"/>
        <end position="415"/>
    </location>
</feature>
<feature type="transmembrane region" description="Helical" evidence="1">
    <location>
        <begin position="23"/>
        <end position="43"/>
    </location>
</feature>
<reference evidence="2 3" key="1">
    <citation type="submission" date="2016-10" db="EMBL/GenBank/DDBJ databases">
        <authorList>
            <person name="de Groot N.N."/>
        </authorList>
    </citation>
    <scope>NUCLEOTIDE SEQUENCE [LARGE SCALE GENOMIC DNA]</scope>
    <source>
        <strain evidence="2 3">ATCC 700224</strain>
    </source>
</reference>
<dbReference type="Gene3D" id="3.30.70.1320">
    <property type="entry name" value="Multidrug efflux transporter AcrB pore domain like"/>
    <property type="match status" value="1"/>
</dbReference>
<dbReference type="GO" id="GO:0042910">
    <property type="term" value="F:xenobiotic transmembrane transporter activity"/>
    <property type="evidence" value="ECO:0007669"/>
    <property type="project" value="TreeGrafter"/>
</dbReference>
<dbReference type="Pfam" id="PF00873">
    <property type="entry name" value="ACR_tran"/>
    <property type="match status" value="1"/>
</dbReference>
<evidence type="ECO:0000256" key="1">
    <source>
        <dbReference type="SAM" id="Phobius"/>
    </source>
</evidence>
<dbReference type="SUPFAM" id="SSF82693">
    <property type="entry name" value="Multidrug efflux transporter AcrB pore domain, PN1, PN2, PC1 and PC2 subdomains"/>
    <property type="match status" value="4"/>
</dbReference>
<keyword evidence="3" id="KW-1185">Reference proteome</keyword>
<dbReference type="RefSeq" id="WP_092782957.1">
    <property type="nucleotide sequence ID" value="NZ_FNAP01000002.1"/>
</dbReference>
<feature type="transmembrane region" description="Helical" evidence="1">
    <location>
        <begin position="365"/>
        <end position="385"/>
    </location>
</feature>
<feature type="transmembrane region" description="Helical" evidence="1">
    <location>
        <begin position="953"/>
        <end position="974"/>
    </location>
</feature>
<dbReference type="InterPro" id="IPR027463">
    <property type="entry name" value="AcrB_DN_DC_subdom"/>
</dbReference>
<dbReference type="Gene3D" id="3.30.2090.10">
    <property type="entry name" value="Multidrug efflux transporter AcrB TolC docking domain, DN and DC subdomains"/>
    <property type="match status" value="2"/>
</dbReference>
<gene>
    <name evidence="2" type="ORF">SAMN05421720_102295</name>
</gene>
<dbReference type="OrthoDB" id="9806532at2"/>
<organism evidence="2 3">
    <name type="scientific">Rhodospira trueperi</name>
    <dbReference type="NCBI Taxonomy" id="69960"/>
    <lineage>
        <taxon>Bacteria</taxon>
        <taxon>Pseudomonadati</taxon>
        <taxon>Pseudomonadota</taxon>
        <taxon>Alphaproteobacteria</taxon>
        <taxon>Rhodospirillales</taxon>
        <taxon>Rhodospirillaceae</taxon>
        <taxon>Rhodospira</taxon>
    </lineage>
</organism>
<accession>A0A1G6Z8T3</accession>
<dbReference type="SUPFAM" id="SSF82866">
    <property type="entry name" value="Multidrug efflux transporter AcrB transmembrane domain"/>
    <property type="match status" value="2"/>
</dbReference>
<feature type="transmembrane region" description="Helical" evidence="1">
    <location>
        <begin position="883"/>
        <end position="903"/>
    </location>
</feature>
<dbReference type="Gene3D" id="1.20.1640.10">
    <property type="entry name" value="Multidrug efflux transporter AcrB transmembrane domain"/>
    <property type="match status" value="2"/>
</dbReference>
<dbReference type="AlphaFoldDB" id="A0A1G6Z8T3"/>
<feature type="transmembrane region" description="Helical" evidence="1">
    <location>
        <begin position="523"/>
        <end position="548"/>
    </location>
</feature>
<keyword evidence="1" id="KW-0812">Transmembrane</keyword>
<sequence>MTDPTPNPEARADLPSLAIRRPLLVLVLNLLIALAGVTAILGVEVRELPDVDRPIVSVRGDWPGAAPETMDSEVTRVVEAAVARVSGLRALRSSSEEGNFRIRAEFHPGADLEAAAADVREAVSRIERQLPDGVEQLTVVKADADAQPVLRLAVSSDMLGEAALTRVTETDIVPALVAVPGVADVSVYGDRARELRVVVDPLRLAAHGLTVGDVSAVLRTAPMDVPAGSFESRDMDLIVRADARVSSPAEVEALIVRDTVRIGDVAEVWMGPEEATSLFRLDGRRVIGLGVIRQARSNTIAISDGIRTAVERLNDRMPDVEILVTSDDAVFIKGSVREVLTTLGIAVVIVVLTLWVFIGSPRATLIPTVSIPIALIGTVAAVWLLGFSINILTLLALVLATGLIVDDSIVVLENVQRRKAQGLGSRAAAVLGTRQVFFAVVATTATLVSVFVPIAFLPGMTGRLFEEFGYVLAIAVAISSFVALSLVPALAARLPASAAREAGKRGPLSTLGHGLARLYDRTLAMALGAPLVVLALVSVFGAAGWVLYQDLDRDLLPQEDRGVLFLSASGPDGANLTYATRQADYIEAILEPFVERGEVARALTIVGRWDPNRVFVIAPLAPWSARERSQQAIMNDLRGPLSDLPGVRAGVFGSNSLGLRGQGGGMEVALLGNDYDHLFEAAKALSRAIEDRAETLSDPDISYQPTQPELSIRLDRRAAADLGISLDALADTLRAMIDGDDIADLNRDDETIPIVLRSRQGAINDPGDLANLFVRAEGGALVPLSGLISLTEEGVPAELDRREQRRAIDLDAEVASGVALADALAELRALAADVLPDDVEMIPLGEAEALEQTGRDMMLTYILALVVVFLVLSAQFESMVSALVVMTTVPFGLAAGVLALWLTDTTLTLYSQIGFVMLIGLMAKNGILLVEFADQLRDRGLSVREAVTTAASVRLRPIVMTMVSTVLGGLPLILSTGAGAEARAAIGWVVFGGLGLAALVTLYLTPVAYLGLARLAKPRAAEGARLERELAHAATIPDRGEEAAAE</sequence>
<evidence type="ECO:0000313" key="2">
    <source>
        <dbReference type="EMBL" id="SDD99000.1"/>
    </source>
</evidence>
<feature type="transmembrane region" description="Helical" evidence="1">
    <location>
        <begin position="858"/>
        <end position="876"/>
    </location>
</feature>
<dbReference type="Gene3D" id="3.30.70.1430">
    <property type="entry name" value="Multidrug efflux transporter AcrB pore domain"/>
    <property type="match status" value="2"/>
</dbReference>
<dbReference type="PANTHER" id="PTHR32063">
    <property type="match status" value="1"/>
</dbReference>
<feature type="transmembrane region" description="Helical" evidence="1">
    <location>
        <begin position="436"/>
        <end position="456"/>
    </location>
</feature>
<dbReference type="Gene3D" id="3.30.70.1440">
    <property type="entry name" value="Multidrug efflux transporter AcrB pore domain"/>
    <property type="match status" value="1"/>
</dbReference>
<keyword evidence="1" id="KW-0472">Membrane</keyword>
<dbReference type="EMBL" id="FNAP01000002">
    <property type="protein sequence ID" value="SDD99000.1"/>
    <property type="molecule type" value="Genomic_DNA"/>
</dbReference>
<name>A0A1G6Z8T3_9PROT</name>